<keyword evidence="1" id="KW-0472">Membrane</keyword>
<dbReference type="RefSeq" id="NP_001255054.1">
    <property type="nucleotide sequence ID" value="NM_001268125.1"/>
</dbReference>
<keyword evidence="3" id="KW-1185">Reference proteome</keyword>
<dbReference type="OrthoDB" id="10658504at2759"/>
<organism evidence="2 3">
    <name type="scientific">Caenorhabditis elegans</name>
    <dbReference type="NCBI Taxonomy" id="6239"/>
    <lineage>
        <taxon>Eukaryota</taxon>
        <taxon>Metazoa</taxon>
        <taxon>Ecdysozoa</taxon>
        <taxon>Nematoda</taxon>
        <taxon>Chromadorea</taxon>
        <taxon>Rhabditida</taxon>
        <taxon>Rhabditina</taxon>
        <taxon>Rhabditomorpha</taxon>
        <taxon>Rhabditoidea</taxon>
        <taxon>Rhabditidae</taxon>
        <taxon>Peloderinae</taxon>
        <taxon>Caenorhabditis</taxon>
    </lineage>
</organism>
<dbReference type="GeneID" id="13191006"/>
<protein>
    <submittedName>
        <fullName evidence="2">Uncharacterized protein</fullName>
    </submittedName>
</protein>
<dbReference type="InParanoid" id="H2FLF7"/>
<dbReference type="Proteomes" id="UP000001940">
    <property type="component" value="Chromosome III"/>
</dbReference>
<keyword evidence="1" id="KW-1133">Transmembrane helix</keyword>
<dbReference type="AlphaFoldDB" id="H2FLF7"/>
<evidence type="ECO:0000313" key="4">
    <source>
        <dbReference type="WormBase" id="C05B5.17"/>
    </source>
</evidence>
<dbReference type="KEGG" id="cel:CELE_C05B5.17"/>
<dbReference type="Bgee" id="WBGene00219314">
    <property type="expression patterns" value="Expressed in pharyngeal muscle cell (C elegans) and 1 other cell type or tissue"/>
</dbReference>
<feature type="transmembrane region" description="Helical" evidence="1">
    <location>
        <begin position="62"/>
        <end position="81"/>
    </location>
</feature>
<dbReference type="FunCoup" id="H2FLF7">
    <property type="interactions" value="308"/>
</dbReference>
<accession>H2FLF7</accession>
<evidence type="ECO:0000256" key="1">
    <source>
        <dbReference type="SAM" id="Phobius"/>
    </source>
</evidence>
<dbReference type="OMA" id="IAFRAFI"/>
<proteinExistence type="predicted"/>
<feature type="transmembrane region" description="Helical" evidence="1">
    <location>
        <begin position="6"/>
        <end position="25"/>
    </location>
</feature>
<dbReference type="WormBase" id="C05B5.17">
    <property type="protein sequence ID" value="CE46985"/>
    <property type="gene ID" value="WBGene00219314"/>
</dbReference>
<keyword evidence="1" id="KW-0812">Transmembrane</keyword>
<name>H2FLF7_CAEEL</name>
<dbReference type="EMBL" id="BX284603">
    <property type="protein sequence ID" value="CCF23349.1"/>
    <property type="molecule type" value="Genomic_DNA"/>
</dbReference>
<sequence>MTFLKLAIQVLRIPFLFFIAFRAFIIPKFIFLETGSYVATGLFSAFHLTILWIHMNPKSLKSLYYAYIALTVLMLTGWFDFVFRKHCFLKKYGFLVAMGIAGNVPNSREVTMIIELDMLSLTLTLVLLYLQLKKSVAEEFVFPKQPKKSIRGPVCFTNTLTEDNEGYFENIYGDLIFTSRTSNTFSI</sequence>
<evidence type="ECO:0000313" key="3">
    <source>
        <dbReference type="Proteomes" id="UP000001940"/>
    </source>
</evidence>
<dbReference type="CTD" id="13191006"/>
<evidence type="ECO:0000313" key="2">
    <source>
        <dbReference type="EMBL" id="CCF23349.1"/>
    </source>
</evidence>
<feature type="transmembrane region" description="Helical" evidence="1">
    <location>
        <begin position="37"/>
        <end position="56"/>
    </location>
</feature>
<dbReference type="HOGENOM" id="CLU_1483319_0_0_1"/>
<dbReference type="eggNOG" id="ENOG502TKED">
    <property type="taxonomic scope" value="Eukaryota"/>
</dbReference>
<gene>
    <name evidence="2 4" type="ORF">C05B5.17</name>
    <name evidence="2" type="ORF">CELE_C05B5.17</name>
</gene>
<dbReference type="AGR" id="WB:WBGene00219314"/>
<dbReference type="PaxDb" id="6239-C05B5.17"/>
<reference evidence="2 3" key="1">
    <citation type="journal article" date="1998" name="Science">
        <title>Genome sequence of the nematode C. elegans: a platform for investigating biology.</title>
        <authorList>
            <consortium name="The C. elegans sequencing consortium"/>
            <person name="Sulson J.E."/>
            <person name="Waterston R."/>
        </authorList>
    </citation>
    <scope>NUCLEOTIDE SEQUENCE [LARGE SCALE GENOMIC DNA]</scope>
    <source>
        <strain evidence="2 3">Bristol N2</strain>
    </source>
</reference>